<gene>
    <name evidence="3" type="ORF">M406DRAFT_71553</name>
</gene>
<dbReference type="RefSeq" id="XP_040779523.1">
    <property type="nucleotide sequence ID" value="XM_040925480.1"/>
</dbReference>
<evidence type="ECO:0000256" key="1">
    <source>
        <dbReference type="SAM" id="MobiDB-lite"/>
    </source>
</evidence>
<keyword evidence="2" id="KW-1133">Transmembrane helix</keyword>
<dbReference type="GeneID" id="63842609"/>
<dbReference type="Proteomes" id="UP000803844">
    <property type="component" value="Unassembled WGS sequence"/>
</dbReference>
<keyword evidence="2" id="KW-0472">Membrane</keyword>
<dbReference type="AlphaFoldDB" id="A0A9P4Y7W7"/>
<proteinExistence type="predicted"/>
<keyword evidence="4" id="KW-1185">Reference proteome</keyword>
<evidence type="ECO:0000256" key="2">
    <source>
        <dbReference type="SAM" id="Phobius"/>
    </source>
</evidence>
<organism evidence="3 4">
    <name type="scientific">Cryphonectria parasitica (strain ATCC 38755 / EP155)</name>
    <dbReference type="NCBI Taxonomy" id="660469"/>
    <lineage>
        <taxon>Eukaryota</taxon>
        <taxon>Fungi</taxon>
        <taxon>Dikarya</taxon>
        <taxon>Ascomycota</taxon>
        <taxon>Pezizomycotina</taxon>
        <taxon>Sordariomycetes</taxon>
        <taxon>Sordariomycetidae</taxon>
        <taxon>Diaporthales</taxon>
        <taxon>Cryphonectriaceae</taxon>
        <taxon>Cryphonectria-Endothia species complex</taxon>
        <taxon>Cryphonectria</taxon>
    </lineage>
</organism>
<accession>A0A9P4Y7W7</accession>
<feature type="transmembrane region" description="Helical" evidence="2">
    <location>
        <begin position="30"/>
        <end position="52"/>
    </location>
</feature>
<keyword evidence="2" id="KW-0812">Transmembrane</keyword>
<feature type="region of interest" description="Disordered" evidence="1">
    <location>
        <begin position="1"/>
        <end position="21"/>
    </location>
</feature>
<dbReference type="EMBL" id="MU032345">
    <property type="protein sequence ID" value="KAF3768562.1"/>
    <property type="molecule type" value="Genomic_DNA"/>
</dbReference>
<dbReference type="OrthoDB" id="5238582at2759"/>
<evidence type="ECO:0000313" key="4">
    <source>
        <dbReference type="Proteomes" id="UP000803844"/>
    </source>
</evidence>
<evidence type="ECO:0000313" key="3">
    <source>
        <dbReference type="EMBL" id="KAF3768562.1"/>
    </source>
</evidence>
<comment type="caution">
    <text evidence="3">The sequence shown here is derived from an EMBL/GenBank/DDBJ whole genome shotgun (WGS) entry which is preliminary data.</text>
</comment>
<feature type="region of interest" description="Disordered" evidence="1">
    <location>
        <begin position="97"/>
        <end position="128"/>
    </location>
</feature>
<reference evidence="3" key="1">
    <citation type="journal article" date="2020" name="Phytopathology">
        <title>Genome sequence of the chestnut blight fungus Cryphonectria parasitica EP155: A fundamental resource for an archetypical invasive plant pathogen.</title>
        <authorList>
            <person name="Crouch J.A."/>
            <person name="Dawe A."/>
            <person name="Aerts A."/>
            <person name="Barry K."/>
            <person name="Churchill A.C.L."/>
            <person name="Grimwood J."/>
            <person name="Hillman B."/>
            <person name="Milgroom M.G."/>
            <person name="Pangilinan J."/>
            <person name="Smith M."/>
            <person name="Salamov A."/>
            <person name="Schmutz J."/>
            <person name="Yadav J."/>
            <person name="Grigoriev I.V."/>
            <person name="Nuss D."/>
        </authorList>
    </citation>
    <scope>NUCLEOTIDE SEQUENCE</scope>
    <source>
        <strain evidence="3">EP155</strain>
    </source>
</reference>
<sequence length="158" mass="16680">MSQCIDCANRPSDNDSLGGAEHEGTVTPTVIGIIVGTVAIFILVVSALFYCVKLERDKYMAKMGDMAATAVPRSLTSSASSVHETFRPVVESRLSSATVVSRAPPQHEDYNGESPRAVMGASVADGSSGKKRRLFGWGKRRSGVSTADSSPVTAVEMV</sequence>
<protein>
    <submittedName>
        <fullName evidence="3">Uncharacterized protein</fullName>
    </submittedName>
</protein>
<name>A0A9P4Y7W7_CRYP1</name>